<dbReference type="AlphaFoldDB" id="A0A1C7MXV4"/>
<gene>
    <name evidence="1" type="ORF">A0J61_10313</name>
</gene>
<keyword evidence="2" id="KW-1185">Reference proteome</keyword>
<sequence>MGKGTLALDARSMGWSHLVADGGTRVLRRIGKRYKELLIAPTTKLGGVGPLVDIDGTRNQAKYIEALSENFQPWLMKLQSKHDNALSFNKMNLRVILELWHVTGRTII</sequence>
<organism evidence="1 2">
    <name type="scientific">Choanephora cucurbitarum</name>
    <dbReference type="NCBI Taxonomy" id="101091"/>
    <lineage>
        <taxon>Eukaryota</taxon>
        <taxon>Fungi</taxon>
        <taxon>Fungi incertae sedis</taxon>
        <taxon>Mucoromycota</taxon>
        <taxon>Mucoromycotina</taxon>
        <taxon>Mucoromycetes</taxon>
        <taxon>Mucorales</taxon>
        <taxon>Mucorineae</taxon>
        <taxon>Choanephoraceae</taxon>
        <taxon>Choanephoroideae</taxon>
        <taxon>Choanephora</taxon>
    </lineage>
</organism>
<dbReference type="GO" id="GO:0003676">
    <property type="term" value="F:nucleic acid binding"/>
    <property type="evidence" value="ECO:0007669"/>
    <property type="project" value="InterPro"/>
</dbReference>
<dbReference type="InParanoid" id="A0A1C7MXV4"/>
<dbReference type="Gene3D" id="3.30.420.10">
    <property type="entry name" value="Ribonuclease H-like superfamily/Ribonuclease H"/>
    <property type="match status" value="1"/>
</dbReference>
<comment type="caution">
    <text evidence="1">The sequence shown here is derived from an EMBL/GenBank/DDBJ whole genome shotgun (WGS) entry which is preliminary data.</text>
</comment>
<accession>A0A1C7MXV4</accession>
<dbReference type="Proteomes" id="UP000093000">
    <property type="component" value="Unassembled WGS sequence"/>
</dbReference>
<evidence type="ECO:0000313" key="1">
    <source>
        <dbReference type="EMBL" id="OBZ81638.1"/>
    </source>
</evidence>
<reference evidence="1 2" key="1">
    <citation type="submission" date="2016-03" db="EMBL/GenBank/DDBJ databases">
        <title>Choanephora cucurbitarum.</title>
        <authorList>
            <person name="Min B."/>
            <person name="Park H."/>
            <person name="Park J.-H."/>
            <person name="Shin H.-D."/>
            <person name="Choi I.-G."/>
        </authorList>
    </citation>
    <scope>NUCLEOTIDE SEQUENCE [LARGE SCALE GENOMIC DNA]</scope>
    <source>
        <strain evidence="1 2">KUS-F28377</strain>
    </source>
</reference>
<proteinExistence type="predicted"/>
<evidence type="ECO:0000313" key="2">
    <source>
        <dbReference type="Proteomes" id="UP000093000"/>
    </source>
</evidence>
<name>A0A1C7MXV4_9FUNG</name>
<dbReference type="InterPro" id="IPR036397">
    <property type="entry name" value="RNaseH_sf"/>
</dbReference>
<protein>
    <submittedName>
        <fullName evidence="1">Uncharacterized protein</fullName>
    </submittedName>
</protein>
<dbReference type="EMBL" id="LUGH01001114">
    <property type="protein sequence ID" value="OBZ81638.1"/>
    <property type="molecule type" value="Genomic_DNA"/>
</dbReference>